<reference evidence="3" key="1">
    <citation type="submission" date="2019-06" db="EMBL/GenBank/DDBJ databases">
        <authorList>
            <person name="Broberg M."/>
        </authorList>
    </citation>
    <scope>NUCLEOTIDE SEQUENCE [LARGE SCALE GENOMIC DNA]</scope>
</reference>
<reference evidence="2 3" key="2">
    <citation type="submission" date="2021-10" db="EMBL/GenBank/DDBJ databases">
        <authorList>
            <person name="Piombo E."/>
        </authorList>
    </citation>
    <scope>NUCLEOTIDE SEQUENCE [LARGE SCALE GENOMIC DNA]</scope>
</reference>
<proteinExistence type="predicted"/>
<feature type="region of interest" description="Disordered" evidence="1">
    <location>
        <begin position="10"/>
        <end position="90"/>
    </location>
</feature>
<comment type="caution">
    <text evidence="2">The sequence shown here is derived from an EMBL/GenBank/DDBJ whole genome shotgun (WGS) entry which is preliminary data.</text>
</comment>
<keyword evidence="3" id="KW-1185">Reference proteome</keyword>
<sequence length="370" mass="40782">MVKTYVIAPNFSMAPPPRLRRPDETPEFGPVAAAPVTGPGIGEDLDKGQPLADDEAATDDDGAASKDDDTPAPDEPTLIPTAEGAGAPTSIPPYHPLVELQLGDVLIHPFGAELAALNRDCRVAIDANHYEKMHRTRNFNKTRRELLNGRLGVWESLFAAIGAGPELNASIFWESRSDDIIKTDELQTRRVRITKPYVEKVLESPAVKSHLQNFPNDVLWMVSGMKIAKGASQTSGSSTNMGADIGAKDKLTASELRLLKLLWKRWDRTTFQASSEFILAVQLRRIRLVEGKLVSVTLSGRRANMADGAKRREEEVVNVELEGIDDSLSDAEEQFSNDFEKRKDANGDELFVPDLYGDLNEEDSESEEED</sequence>
<dbReference type="EMBL" id="CABFOC020000052">
    <property type="protein sequence ID" value="CAH0054821.1"/>
    <property type="molecule type" value="Genomic_DNA"/>
</dbReference>
<evidence type="ECO:0000313" key="3">
    <source>
        <dbReference type="Proteomes" id="UP000775872"/>
    </source>
</evidence>
<gene>
    <name evidence="2" type="ORF">CSOL1703_00016381</name>
</gene>
<feature type="compositionally biased region" description="Acidic residues" evidence="1">
    <location>
        <begin position="52"/>
        <end position="62"/>
    </location>
</feature>
<accession>A0A9N9ZG04</accession>
<evidence type="ECO:0000313" key="2">
    <source>
        <dbReference type="EMBL" id="CAH0054821.1"/>
    </source>
</evidence>
<dbReference type="Proteomes" id="UP000775872">
    <property type="component" value="Unassembled WGS sequence"/>
</dbReference>
<dbReference type="AlphaFoldDB" id="A0A9N9ZG04"/>
<protein>
    <submittedName>
        <fullName evidence="2">Uncharacterized protein</fullName>
    </submittedName>
</protein>
<evidence type="ECO:0000256" key="1">
    <source>
        <dbReference type="SAM" id="MobiDB-lite"/>
    </source>
</evidence>
<organism evidence="2 3">
    <name type="scientific">Clonostachys solani</name>
    <dbReference type="NCBI Taxonomy" id="160281"/>
    <lineage>
        <taxon>Eukaryota</taxon>
        <taxon>Fungi</taxon>
        <taxon>Dikarya</taxon>
        <taxon>Ascomycota</taxon>
        <taxon>Pezizomycotina</taxon>
        <taxon>Sordariomycetes</taxon>
        <taxon>Hypocreomycetidae</taxon>
        <taxon>Hypocreales</taxon>
        <taxon>Bionectriaceae</taxon>
        <taxon>Clonostachys</taxon>
    </lineage>
</organism>
<name>A0A9N9ZG04_9HYPO</name>
<dbReference type="OrthoDB" id="4500473at2759"/>
<feature type="compositionally biased region" description="Acidic residues" evidence="1">
    <location>
        <begin position="359"/>
        <end position="370"/>
    </location>
</feature>
<feature type="region of interest" description="Disordered" evidence="1">
    <location>
        <begin position="342"/>
        <end position="370"/>
    </location>
</feature>